<dbReference type="HAMAP" id="MF_01151">
    <property type="entry name" value="GrpE"/>
    <property type="match status" value="1"/>
</dbReference>
<evidence type="ECO:0000256" key="8">
    <source>
        <dbReference type="ARBA" id="ARBA00072274"/>
    </source>
</evidence>
<keyword evidence="4 10" id="KW-0963">Cytoplasm</keyword>
<keyword evidence="5 10" id="KW-0346">Stress response</keyword>
<comment type="function">
    <text evidence="7 10 11">Participates actively in the response to hyperosmotic and heat shock by preventing the aggregation of stress-denatured proteins, in association with DnaK and GrpE. It is the nucleotide exchange factor for DnaK and may function as a thermosensor. Unfolded proteins bind initially to DnaJ; upon interaction with the DnaJ-bound protein, DnaK hydrolyzes its bound ATP, resulting in the formation of a stable complex. GrpE releases ADP from DnaK; ATP binding to DnaK triggers the release of the substrate protein, thus completing the reaction cycle. Several rounds of ATP-dependent interactions between DnaJ, DnaK and GrpE are required for fully efficient folding.</text>
</comment>
<evidence type="ECO:0000313" key="16">
    <source>
        <dbReference type="Proteomes" id="UP000544090"/>
    </source>
</evidence>
<evidence type="ECO:0000256" key="6">
    <source>
        <dbReference type="ARBA" id="ARBA00023186"/>
    </source>
</evidence>
<dbReference type="AlphaFoldDB" id="A0A7X6HFL1"/>
<evidence type="ECO:0000256" key="4">
    <source>
        <dbReference type="ARBA" id="ARBA00022490"/>
    </source>
</evidence>
<keyword evidence="16" id="KW-1185">Reference proteome</keyword>
<evidence type="ECO:0000256" key="1">
    <source>
        <dbReference type="ARBA" id="ARBA00004496"/>
    </source>
</evidence>
<sequence length="214" mass="23238">MPHHGHEEEHSAPGQEPIEIRDNRKIDPATGKVRGSGHPEAPAHEEVRPVDEAHDSGDALAQAEQILNEASAGTQEQNLAEELRNDLLRLQAEYVNYRKRVERDRAVAGELAVIGVLNTLLPVLDDIEAARQHGDLAEGPFAAIATKLETALAGLGLERIGETGVEFDPNIHEALMQQPSAEVSTDTVQQVLRQGYKSGDRILRAAQVIVAVPE</sequence>
<feature type="coiled-coil region" evidence="13">
    <location>
        <begin position="73"/>
        <end position="100"/>
    </location>
</feature>
<organism evidence="15 16">
    <name type="scientific">Arthrobacter mobilis</name>
    <dbReference type="NCBI Taxonomy" id="2724944"/>
    <lineage>
        <taxon>Bacteria</taxon>
        <taxon>Bacillati</taxon>
        <taxon>Actinomycetota</taxon>
        <taxon>Actinomycetes</taxon>
        <taxon>Micrococcales</taxon>
        <taxon>Micrococcaceae</taxon>
        <taxon>Arthrobacter</taxon>
    </lineage>
</organism>
<evidence type="ECO:0000256" key="9">
    <source>
        <dbReference type="ARBA" id="ARBA00076414"/>
    </source>
</evidence>
<dbReference type="PROSITE" id="PS01071">
    <property type="entry name" value="GRPE"/>
    <property type="match status" value="1"/>
</dbReference>
<proteinExistence type="inferred from homology"/>
<name>A0A7X6HFL1_9MICC</name>
<dbReference type="PANTHER" id="PTHR21237:SF23">
    <property type="entry name" value="GRPE PROTEIN HOMOLOG, MITOCHONDRIAL"/>
    <property type="match status" value="1"/>
</dbReference>
<comment type="subunit">
    <text evidence="3 10">Homodimer.</text>
</comment>
<dbReference type="SUPFAM" id="SSF51064">
    <property type="entry name" value="Head domain of nucleotide exchange factor GrpE"/>
    <property type="match status" value="1"/>
</dbReference>
<dbReference type="InterPro" id="IPR000740">
    <property type="entry name" value="GrpE"/>
</dbReference>
<dbReference type="GO" id="GO:0006457">
    <property type="term" value="P:protein folding"/>
    <property type="evidence" value="ECO:0007669"/>
    <property type="project" value="InterPro"/>
</dbReference>
<evidence type="ECO:0000256" key="11">
    <source>
        <dbReference type="RuleBase" id="RU000639"/>
    </source>
</evidence>
<feature type="compositionally biased region" description="Basic and acidic residues" evidence="14">
    <location>
        <begin position="41"/>
        <end position="57"/>
    </location>
</feature>
<accession>A0A7X6HFL1</accession>
<gene>
    <name evidence="10" type="primary">grpE</name>
    <name evidence="15" type="ORF">HGG74_11970</name>
</gene>
<feature type="compositionally biased region" description="Basic and acidic residues" evidence="14">
    <location>
        <begin position="18"/>
        <end position="27"/>
    </location>
</feature>
<comment type="similarity">
    <text evidence="2 10 12">Belongs to the GrpE family.</text>
</comment>
<evidence type="ECO:0000256" key="10">
    <source>
        <dbReference type="HAMAP-Rule" id="MF_01151"/>
    </source>
</evidence>
<reference evidence="15 16" key="1">
    <citation type="submission" date="2020-04" db="EMBL/GenBank/DDBJ databases">
        <title>Arthrobacter sp. nov.</title>
        <authorList>
            <person name="Liu S."/>
        </authorList>
    </citation>
    <scope>NUCLEOTIDE SEQUENCE [LARGE SCALE GENOMIC DNA]</scope>
    <source>
        <strain evidence="15 16">E918</strain>
    </source>
</reference>
<dbReference type="PANTHER" id="PTHR21237">
    <property type="entry name" value="GRPE PROTEIN"/>
    <property type="match status" value="1"/>
</dbReference>
<dbReference type="RefSeq" id="WP_168486594.1">
    <property type="nucleotide sequence ID" value="NZ_JAAZSQ010000010.1"/>
</dbReference>
<evidence type="ECO:0000256" key="13">
    <source>
        <dbReference type="SAM" id="Coils"/>
    </source>
</evidence>
<dbReference type="GO" id="GO:0051087">
    <property type="term" value="F:protein-folding chaperone binding"/>
    <property type="evidence" value="ECO:0007669"/>
    <property type="project" value="InterPro"/>
</dbReference>
<evidence type="ECO:0000256" key="3">
    <source>
        <dbReference type="ARBA" id="ARBA00011738"/>
    </source>
</evidence>
<dbReference type="GO" id="GO:0051082">
    <property type="term" value="F:unfolded protein binding"/>
    <property type="evidence" value="ECO:0007669"/>
    <property type="project" value="TreeGrafter"/>
</dbReference>
<comment type="subcellular location">
    <subcellularLocation>
        <location evidence="1 10">Cytoplasm</location>
    </subcellularLocation>
</comment>
<dbReference type="GO" id="GO:0042803">
    <property type="term" value="F:protein homodimerization activity"/>
    <property type="evidence" value="ECO:0007669"/>
    <property type="project" value="InterPro"/>
</dbReference>
<evidence type="ECO:0000256" key="7">
    <source>
        <dbReference type="ARBA" id="ARBA00053401"/>
    </source>
</evidence>
<evidence type="ECO:0000256" key="12">
    <source>
        <dbReference type="RuleBase" id="RU004478"/>
    </source>
</evidence>
<keyword evidence="13" id="KW-0175">Coiled coil</keyword>
<feature type="region of interest" description="Disordered" evidence="14">
    <location>
        <begin position="1"/>
        <end position="57"/>
    </location>
</feature>
<protein>
    <recommendedName>
        <fullName evidence="8 10">Protein GrpE</fullName>
    </recommendedName>
    <alternativeName>
        <fullName evidence="9 10">HSP-70 cofactor</fullName>
    </alternativeName>
</protein>
<keyword evidence="6 10" id="KW-0143">Chaperone</keyword>
<dbReference type="CDD" id="cd00446">
    <property type="entry name" value="GrpE"/>
    <property type="match status" value="1"/>
</dbReference>
<dbReference type="GO" id="GO:0000774">
    <property type="term" value="F:adenyl-nucleotide exchange factor activity"/>
    <property type="evidence" value="ECO:0007669"/>
    <property type="project" value="InterPro"/>
</dbReference>
<dbReference type="SUPFAM" id="SSF58014">
    <property type="entry name" value="Coiled-coil domain of nucleotide exchange factor GrpE"/>
    <property type="match status" value="1"/>
</dbReference>
<evidence type="ECO:0000256" key="14">
    <source>
        <dbReference type="SAM" id="MobiDB-lite"/>
    </source>
</evidence>
<dbReference type="Gene3D" id="3.90.20.20">
    <property type="match status" value="1"/>
</dbReference>
<dbReference type="InterPro" id="IPR009012">
    <property type="entry name" value="GrpE_head"/>
</dbReference>
<dbReference type="Proteomes" id="UP000544090">
    <property type="component" value="Unassembled WGS sequence"/>
</dbReference>
<dbReference type="GO" id="GO:0005737">
    <property type="term" value="C:cytoplasm"/>
    <property type="evidence" value="ECO:0007669"/>
    <property type="project" value="UniProtKB-SubCell"/>
</dbReference>
<dbReference type="EMBL" id="JAAZSQ010000010">
    <property type="protein sequence ID" value="NKX55248.1"/>
    <property type="molecule type" value="Genomic_DNA"/>
</dbReference>
<dbReference type="Gene3D" id="2.30.22.10">
    <property type="entry name" value="Head domain of nucleotide exchange factor GrpE"/>
    <property type="match status" value="1"/>
</dbReference>
<dbReference type="FunFam" id="2.30.22.10:FF:000001">
    <property type="entry name" value="Protein GrpE"/>
    <property type="match status" value="1"/>
</dbReference>
<dbReference type="InterPro" id="IPR013805">
    <property type="entry name" value="GrpE_CC"/>
</dbReference>
<evidence type="ECO:0000256" key="5">
    <source>
        <dbReference type="ARBA" id="ARBA00023016"/>
    </source>
</evidence>
<feature type="compositionally biased region" description="Basic and acidic residues" evidence="14">
    <location>
        <begin position="1"/>
        <end position="11"/>
    </location>
</feature>
<comment type="caution">
    <text evidence="15">The sequence shown here is derived from an EMBL/GenBank/DDBJ whole genome shotgun (WGS) entry which is preliminary data.</text>
</comment>
<dbReference type="Pfam" id="PF01025">
    <property type="entry name" value="GrpE"/>
    <property type="match status" value="1"/>
</dbReference>
<evidence type="ECO:0000313" key="15">
    <source>
        <dbReference type="EMBL" id="NKX55248.1"/>
    </source>
</evidence>
<dbReference type="PRINTS" id="PR00773">
    <property type="entry name" value="GRPEPROTEIN"/>
</dbReference>
<evidence type="ECO:0000256" key="2">
    <source>
        <dbReference type="ARBA" id="ARBA00009054"/>
    </source>
</evidence>